<evidence type="ECO:0000259" key="2">
    <source>
        <dbReference type="PROSITE" id="PS50011"/>
    </source>
</evidence>
<protein>
    <recommendedName>
        <fullName evidence="2">Protein kinase domain-containing protein</fullName>
    </recommendedName>
</protein>
<organism evidence="3 4">
    <name type="scientific">Coleophoma cylindrospora</name>
    <dbReference type="NCBI Taxonomy" id="1849047"/>
    <lineage>
        <taxon>Eukaryota</taxon>
        <taxon>Fungi</taxon>
        <taxon>Dikarya</taxon>
        <taxon>Ascomycota</taxon>
        <taxon>Pezizomycotina</taxon>
        <taxon>Leotiomycetes</taxon>
        <taxon>Helotiales</taxon>
        <taxon>Dermateaceae</taxon>
        <taxon>Coleophoma</taxon>
    </lineage>
</organism>
<dbReference type="Proteomes" id="UP000256645">
    <property type="component" value="Unassembled WGS sequence"/>
</dbReference>
<dbReference type="GO" id="GO:0005524">
    <property type="term" value="F:ATP binding"/>
    <property type="evidence" value="ECO:0007669"/>
    <property type="project" value="InterPro"/>
</dbReference>
<sequence>MGDLKISDFGLMQFHRKRSKSHIDASGVGVSRTYRAPEYDIAREVSQSYDIWTFGCLILEFITWYLLGWDKVDKFSRRRVDDDNSEFREDVFFNLVKIRSEEASRVQLGARFKPSVAKEFLYLSEQKHCSDFMLDLLEFVENRLLRMGPRKRADCEEIVTKLTELQKLCVEDPMYSTGRVKISPRRTRTNLSELLPAAALEFSDEMDEQIKRMDLPEHTRPLESDLYTPKSPHPGNMLHETGSNNFDLPRMVQNLPKSKDLQSPDGEQNSRPQSPVKKVHFEANKSQPRNPGGLEYGDGSIIIGD</sequence>
<proteinExistence type="predicted"/>
<dbReference type="EMBL" id="PDLM01000007">
    <property type="protein sequence ID" value="RDW73475.1"/>
    <property type="molecule type" value="Genomic_DNA"/>
</dbReference>
<dbReference type="GO" id="GO:0004674">
    <property type="term" value="F:protein serine/threonine kinase activity"/>
    <property type="evidence" value="ECO:0007669"/>
    <property type="project" value="TreeGrafter"/>
</dbReference>
<dbReference type="OrthoDB" id="1046782at2759"/>
<dbReference type="InterPro" id="IPR011009">
    <property type="entry name" value="Kinase-like_dom_sf"/>
</dbReference>
<dbReference type="Gene3D" id="1.10.510.10">
    <property type="entry name" value="Transferase(Phosphotransferase) domain 1"/>
    <property type="match status" value="1"/>
</dbReference>
<dbReference type="InterPro" id="IPR000719">
    <property type="entry name" value="Prot_kinase_dom"/>
</dbReference>
<feature type="region of interest" description="Disordered" evidence="1">
    <location>
        <begin position="215"/>
        <end position="305"/>
    </location>
</feature>
<feature type="domain" description="Protein kinase" evidence="2">
    <location>
        <begin position="1"/>
        <end position="175"/>
    </location>
</feature>
<dbReference type="SUPFAM" id="SSF56112">
    <property type="entry name" value="Protein kinase-like (PK-like)"/>
    <property type="match status" value="1"/>
</dbReference>
<reference evidence="3 4" key="1">
    <citation type="journal article" date="2018" name="IMA Fungus">
        <title>IMA Genome-F 9: Draft genome sequence of Annulohypoxylon stygium, Aspergillus mulundensis, Berkeleyomyces basicola (syn. Thielaviopsis basicola), Ceratocystis smalleyi, two Cercospora beticola strains, Coleophoma cylindrospora, Fusarium fracticaudum, Phialophora cf. hyalina, and Morchella septimelata.</title>
        <authorList>
            <person name="Wingfield B.D."/>
            <person name="Bills G.F."/>
            <person name="Dong Y."/>
            <person name="Huang W."/>
            <person name="Nel W.J."/>
            <person name="Swalarsk-Parry B.S."/>
            <person name="Vaghefi N."/>
            <person name="Wilken P.M."/>
            <person name="An Z."/>
            <person name="de Beer Z.W."/>
            <person name="De Vos L."/>
            <person name="Chen L."/>
            <person name="Duong T.A."/>
            <person name="Gao Y."/>
            <person name="Hammerbacher A."/>
            <person name="Kikkert J.R."/>
            <person name="Li Y."/>
            <person name="Li H."/>
            <person name="Li K."/>
            <person name="Li Q."/>
            <person name="Liu X."/>
            <person name="Ma X."/>
            <person name="Naidoo K."/>
            <person name="Pethybridge S.J."/>
            <person name="Sun J."/>
            <person name="Steenkamp E.T."/>
            <person name="van der Nest M.A."/>
            <person name="van Wyk S."/>
            <person name="Wingfield M.J."/>
            <person name="Xiong C."/>
            <person name="Yue Q."/>
            <person name="Zhang X."/>
        </authorList>
    </citation>
    <scope>NUCLEOTIDE SEQUENCE [LARGE SCALE GENOMIC DNA]</scope>
    <source>
        <strain evidence="3 4">BP6252</strain>
    </source>
</reference>
<dbReference type="Pfam" id="PF00069">
    <property type="entry name" value="Pkinase"/>
    <property type="match status" value="1"/>
</dbReference>
<dbReference type="PANTHER" id="PTHR24359:SF37">
    <property type="entry name" value="PROTEIN KINASE DOMAIN-CONTAINING PROTEIN"/>
    <property type="match status" value="1"/>
</dbReference>
<dbReference type="PANTHER" id="PTHR24359">
    <property type="entry name" value="SERINE/THREONINE-PROTEIN KINASE SBK1"/>
    <property type="match status" value="1"/>
</dbReference>
<keyword evidence="4" id="KW-1185">Reference proteome</keyword>
<dbReference type="AlphaFoldDB" id="A0A3D8RHE2"/>
<evidence type="ECO:0000313" key="3">
    <source>
        <dbReference type="EMBL" id="RDW73475.1"/>
    </source>
</evidence>
<name>A0A3D8RHE2_9HELO</name>
<comment type="caution">
    <text evidence="3">The sequence shown here is derived from an EMBL/GenBank/DDBJ whole genome shotgun (WGS) entry which is preliminary data.</text>
</comment>
<dbReference type="STRING" id="1849047.A0A3D8RHE2"/>
<evidence type="ECO:0000313" key="4">
    <source>
        <dbReference type="Proteomes" id="UP000256645"/>
    </source>
</evidence>
<accession>A0A3D8RHE2</accession>
<dbReference type="PROSITE" id="PS50011">
    <property type="entry name" value="PROTEIN_KINASE_DOM"/>
    <property type="match status" value="1"/>
</dbReference>
<evidence type="ECO:0000256" key="1">
    <source>
        <dbReference type="SAM" id="MobiDB-lite"/>
    </source>
</evidence>
<gene>
    <name evidence="3" type="ORF">BP6252_07382</name>
</gene>